<evidence type="ECO:0000313" key="2">
    <source>
        <dbReference type="EMBL" id="CAK7947992.1"/>
    </source>
</evidence>
<dbReference type="EMBL" id="CAKLBY020000390">
    <property type="protein sequence ID" value="CAK7947992.1"/>
    <property type="molecule type" value="Genomic_DNA"/>
</dbReference>
<name>A0AAV1VNX5_9STRA</name>
<accession>A0AAV1VNX5</accession>
<gene>
    <name evidence="2" type="ORF">PM001_LOCUS33142</name>
</gene>
<dbReference type="Proteomes" id="UP001162060">
    <property type="component" value="Unassembled WGS sequence"/>
</dbReference>
<feature type="region of interest" description="Disordered" evidence="1">
    <location>
        <begin position="103"/>
        <end position="148"/>
    </location>
</feature>
<feature type="region of interest" description="Disordered" evidence="1">
    <location>
        <begin position="9"/>
        <end position="69"/>
    </location>
</feature>
<feature type="region of interest" description="Disordered" evidence="1">
    <location>
        <begin position="218"/>
        <end position="301"/>
    </location>
</feature>
<evidence type="ECO:0000313" key="3">
    <source>
        <dbReference type="Proteomes" id="UP001162060"/>
    </source>
</evidence>
<feature type="compositionally biased region" description="Polar residues" evidence="1">
    <location>
        <begin position="104"/>
        <end position="113"/>
    </location>
</feature>
<protein>
    <submittedName>
        <fullName evidence="2">Uncharacterized protein</fullName>
    </submittedName>
</protein>
<evidence type="ECO:0000256" key="1">
    <source>
        <dbReference type="SAM" id="MobiDB-lite"/>
    </source>
</evidence>
<reference evidence="2" key="1">
    <citation type="submission" date="2024-01" db="EMBL/GenBank/DDBJ databases">
        <authorList>
            <person name="Webb A."/>
        </authorList>
    </citation>
    <scope>NUCLEOTIDE SEQUENCE</scope>
    <source>
        <strain evidence="2">Pm1</strain>
    </source>
</reference>
<organism evidence="2 3">
    <name type="scientific">Peronospora matthiolae</name>
    <dbReference type="NCBI Taxonomy" id="2874970"/>
    <lineage>
        <taxon>Eukaryota</taxon>
        <taxon>Sar</taxon>
        <taxon>Stramenopiles</taxon>
        <taxon>Oomycota</taxon>
        <taxon>Peronosporomycetes</taxon>
        <taxon>Peronosporales</taxon>
        <taxon>Peronosporaceae</taxon>
        <taxon>Peronospora</taxon>
    </lineage>
</organism>
<comment type="caution">
    <text evidence="2">The sequence shown here is derived from an EMBL/GenBank/DDBJ whole genome shotgun (WGS) entry which is preliminary data.</text>
</comment>
<dbReference type="AlphaFoldDB" id="A0AAV1VNX5"/>
<feature type="compositionally biased region" description="Low complexity" evidence="1">
    <location>
        <begin position="14"/>
        <end position="28"/>
    </location>
</feature>
<sequence>MRFWWPGWEPRGRSLSSESECSTDSHSSLASDASFYDASPDDETGVGHDEIPPLPDDTQLVTGEETEQSDLRLFPESSSPFFAERVGRNCLGTVAVGQGVGVHTGTSNNSLPGPQNGPRVRLRAPSPRGDDAELGAATSGTGLDPASPSAYQVSARTEVSVAREVPRSPAPILGAIIDREEARRPPVGTSAGTFDTILVFSIGVALFSKRIKTTIKTPRAKMAPSARRGLKMPPPPPPARRLASPALGRSPAAVASQDEEAIVGIPGRAGVTLPDPVSPTRTTAERRLPAQACGPGYQDVH</sequence>
<proteinExistence type="predicted"/>